<organism evidence="1">
    <name type="scientific">Klebsiella sp. 4349</name>
    <dbReference type="NCBI Taxonomy" id="1497839"/>
    <lineage>
        <taxon>Bacteria</taxon>
        <taxon>Pseudomonadati</taxon>
        <taxon>Pseudomonadota</taxon>
        <taxon>Gammaproteobacteria</taxon>
        <taxon>Enterobacterales</taxon>
        <taxon>Enterobacteriaceae</taxon>
        <taxon>Klebsiella/Raoultella group</taxon>
        <taxon>Klebsiella</taxon>
    </lineage>
</organism>
<name>A0A0P0YSY6_9ENTR</name>
<dbReference type="AlphaFoldDB" id="A0A0P0YSY6"/>
<evidence type="ECO:0000313" key="1">
    <source>
        <dbReference type="EMBL" id="BAT24333.1"/>
    </source>
</evidence>
<accession>A0A0P0YSY6</accession>
<protein>
    <submittedName>
        <fullName evidence="1">Glycosyl transferase</fullName>
    </submittedName>
</protein>
<reference evidence="1" key="2">
    <citation type="journal article" date="2015" name="Sci. Rep.">
        <title>Genetic analysis of capsular polysaccharide synthesis gene clusters in 79 capsular types of Klebsiella spp.</title>
        <authorList>
            <person name="Pan Y.J."/>
            <person name="Lin T.L."/>
            <person name="Chen C.T."/>
            <person name="Chen Y.Y."/>
            <person name="Hsieh P.F."/>
            <person name="Hsu C.R."/>
            <person name="Wu M.C."/>
            <person name="Wang J.T."/>
        </authorList>
    </citation>
    <scope>NUCLEOTIDE SEQUENCE</scope>
    <source>
        <strain evidence="1">4349</strain>
    </source>
</reference>
<reference evidence="1" key="1">
    <citation type="submission" date="2014-04" db="EMBL/GenBank/DDBJ databases">
        <authorList>
            <person name="Harrison E."/>
        </authorList>
    </citation>
    <scope>NUCLEOTIDE SEQUENCE</scope>
    <source>
        <strain evidence="1">4349</strain>
    </source>
</reference>
<dbReference type="Gene3D" id="3.90.550.10">
    <property type="entry name" value="Spore Coat Polysaccharide Biosynthesis Protein SpsA, Chain A"/>
    <property type="match status" value="1"/>
</dbReference>
<dbReference type="GO" id="GO:0016740">
    <property type="term" value="F:transferase activity"/>
    <property type="evidence" value="ECO:0007669"/>
    <property type="project" value="UniProtKB-KW"/>
</dbReference>
<dbReference type="EMBL" id="AB924607">
    <property type="protein sequence ID" value="BAT24333.1"/>
    <property type="molecule type" value="Genomic_DNA"/>
</dbReference>
<dbReference type="Pfam" id="PF13704">
    <property type="entry name" value="Glyco_tranf_2_4"/>
    <property type="match status" value="1"/>
</dbReference>
<proteinExistence type="predicted"/>
<dbReference type="InterPro" id="IPR029044">
    <property type="entry name" value="Nucleotide-diphossugar_trans"/>
</dbReference>
<sequence length="313" mass="37499">MNLLFYSFCYRGFMKIIAMCLVKNEVDILSVVIEDALKWADYIIIADHMSTDGTWELIQNKIRFFEKVKVYGQINEPFSDGIRAKLYNEFKHLANKGDWWCRLDADEIYIDNPRDFLSKIPSFFNIVRGAKFQYYFTDKDLALYNDDPEKYENGNCVSNLKYYVCNESETRFFRHFDKKWDITNLWPDAAWPHLIYPLHIRIKHFQYRYPAQIQQRIDIRSEVRKTSNTFTHEVRANWNSRVANNMKINQNNEGLIYEQSWKDRIVPSEKLFLQDDNYEITLDLMPSKINHPVKQIIRNTILILLGRKNISTR</sequence>
<gene>
    <name evidence="1" type="primary">wcqK</name>
</gene>
<keyword evidence="1" id="KW-0808">Transferase</keyword>
<dbReference type="SUPFAM" id="SSF53448">
    <property type="entry name" value="Nucleotide-diphospho-sugar transferases"/>
    <property type="match status" value="1"/>
</dbReference>